<dbReference type="GO" id="GO:1904680">
    <property type="term" value="F:peptide transmembrane transporter activity"/>
    <property type="evidence" value="ECO:0007669"/>
    <property type="project" value="TreeGrafter"/>
</dbReference>
<feature type="non-terminal residue" evidence="2">
    <location>
        <position position="293"/>
    </location>
</feature>
<dbReference type="Gene3D" id="3.90.76.10">
    <property type="entry name" value="Dipeptide-binding Protein, Domain 1"/>
    <property type="match status" value="1"/>
</dbReference>
<dbReference type="EMBL" id="UINC01031105">
    <property type="protein sequence ID" value="SVB16621.1"/>
    <property type="molecule type" value="Genomic_DNA"/>
</dbReference>
<evidence type="ECO:0000259" key="1">
    <source>
        <dbReference type="Pfam" id="PF00496"/>
    </source>
</evidence>
<dbReference type="AlphaFoldDB" id="A0A382BSY4"/>
<feature type="domain" description="Solute-binding protein family 5" evidence="1">
    <location>
        <begin position="76"/>
        <end position="293"/>
    </location>
</feature>
<name>A0A382BSY4_9ZZZZ</name>
<protein>
    <recommendedName>
        <fullName evidence="1">Solute-binding protein family 5 domain-containing protein</fullName>
    </recommendedName>
</protein>
<dbReference type="GO" id="GO:0015833">
    <property type="term" value="P:peptide transport"/>
    <property type="evidence" value="ECO:0007669"/>
    <property type="project" value="TreeGrafter"/>
</dbReference>
<dbReference type="Gene3D" id="3.10.105.10">
    <property type="entry name" value="Dipeptide-binding Protein, Domain 3"/>
    <property type="match status" value="1"/>
</dbReference>
<reference evidence="2" key="1">
    <citation type="submission" date="2018-05" db="EMBL/GenBank/DDBJ databases">
        <authorList>
            <person name="Lanie J.A."/>
            <person name="Ng W.-L."/>
            <person name="Kazmierczak K.M."/>
            <person name="Andrzejewski T.M."/>
            <person name="Davidsen T.M."/>
            <person name="Wayne K.J."/>
            <person name="Tettelin H."/>
            <person name="Glass J.I."/>
            <person name="Rusch D."/>
            <person name="Podicherti R."/>
            <person name="Tsui H.-C.T."/>
            <person name="Winkler M.E."/>
        </authorList>
    </citation>
    <scope>NUCLEOTIDE SEQUENCE</scope>
</reference>
<evidence type="ECO:0000313" key="2">
    <source>
        <dbReference type="EMBL" id="SVB16621.1"/>
    </source>
</evidence>
<proteinExistence type="predicted"/>
<dbReference type="InterPro" id="IPR039424">
    <property type="entry name" value="SBP_5"/>
</dbReference>
<dbReference type="PANTHER" id="PTHR30290">
    <property type="entry name" value="PERIPLASMIC BINDING COMPONENT OF ABC TRANSPORTER"/>
    <property type="match status" value="1"/>
</dbReference>
<gene>
    <name evidence="2" type="ORF">METZ01_LOCUS169475</name>
</gene>
<sequence length="293" mass="33697">MILKKLPYLILINFFILVGCENKNELNKRDGLTIYQEAQISWVRNFNPLSPAGAARWPTSAGIYEPLFIYNSMSGEYVPWLALDYKWNKGNKVLEMVIRDSIKWSDGNPFSAEDVAFTFNLKRKHRALDVRDSWGYLKEVVATSDTIVRFEFKRIYVPGFDALASQSIVAKHIWNKIDDPVKYSNPNPVGTGPFTEIIRFDSQLWELGKNPNYWQKGRPHINKLIFPTYPSNEQVTLALLSGNLDWAGAFIPAVDRVFVSKDTVHHKYWFPLTGHTTFLHTNTKDPVLSDPRV</sequence>
<accession>A0A382BSY4</accession>
<dbReference type="PANTHER" id="PTHR30290:SF82">
    <property type="entry name" value="ABC-TYPE DIPEPTIDE_OLIGOPEPTIDE TRANSPORT SYSTEM, PERIPLASMIC COMPONENT"/>
    <property type="match status" value="1"/>
</dbReference>
<dbReference type="SUPFAM" id="SSF53850">
    <property type="entry name" value="Periplasmic binding protein-like II"/>
    <property type="match status" value="1"/>
</dbReference>
<dbReference type="InterPro" id="IPR000914">
    <property type="entry name" value="SBP_5_dom"/>
</dbReference>
<dbReference type="PROSITE" id="PS51257">
    <property type="entry name" value="PROKAR_LIPOPROTEIN"/>
    <property type="match status" value="1"/>
</dbReference>
<organism evidence="2">
    <name type="scientific">marine metagenome</name>
    <dbReference type="NCBI Taxonomy" id="408172"/>
    <lineage>
        <taxon>unclassified sequences</taxon>
        <taxon>metagenomes</taxon>
        <taxon>ecological metagenomes</taxon>
    </lineage>
</organism>
<dbReference type="Pfam" id="PF00496">
    <property type="entry name" value="SBP_bac_5"/>
    <property type="match status" value="1"/>
</dbReference>
<dbReference type="Gene3D" id="3.40.190.10">
    <property type="entry name" value="Periplasmic binding protein-like II"/>
    <property type="match status" value="1"/>
</dbReference>